<dbReference type="InterPro" id="IPR047057">
    <property type="entry name" value="MerR_fam"/>
</dbReference>
<keyword evidence="4" id="KW-1185">Reference proteome</keyword>
<dbReference type="OrthoDB" id="9802944at2"/>
<sequence length="161" mass="17851">MTIDLAGRATGDLTIAQVSKRTGLAESALRYYERVGLLEPVPRDESSGHRRYPPDAVAAAEALACLRGTGMSVRDMRRYVQNMRGDPDDAGAAAGQHRLFAEHARRLGDEIARLELRRHYVAAKARMWAARDSGDRDTEERLIPELIALGDQLLKQEGAQR</sequence>
<evidence type="ECO:0000313" key="4">
    <source>
        <dbReference type="Proteomes" id="UP000069443"/>
    </source>
</evidence>
<dbReference type="Gene3D" id="1.10.1660.10">
    <property type="match status" value="1"/>
</dbReference>
<keyword evidence="1" id="KW-0238">DNA-binding</keyword>
<dbReference type="PROSITE" id="PS50937">
    <property type="entry name" value="HTH_MERR_2"/>
    <property type="match status" value="1"/>
</dbReference>
<dbReference type="SMART" id="SM00422">
    <property type="entry name" value="HTH_MERR"/>
    <property type="match status" value="1"/>
</dbReference>
<dbReference type="Proteomes" id="UP000069443">
    <property type="component" value="Unassembled WGS sequence"/>
</dbReference>
<dbReference type="AlphaFoldDB" id="A0A117IBT1"/>
<dbReference type="Pfam" id="PF13411">
    <property type="entry name" value="MerR_1"/>
    <property type="match status" value="1"/>
</dbReference>
<reference evidence="4" key="1">
    <citation type="journal article" date="2016" name="Genome Announc.">
        <title>Draft Genome Sequences of Five Rapidly Growing Mycobacterium Species, M. thermoresistibile, M. fortuitum subsp. acetamidolyticum, M. canariasense, M. brisbanense, and M. novocastrense.</title>
        <authorList>
            <person name="Katahira K."/>
            <person name="Ogura Y."/>
            <person name="Gotoh Y."/>
            <person name="Hayashi T."/>
        </authorList>
    </citation>
    <scope>NUCLEOTIDE SEQUENCE [LARGE SCALE GENOMIC DNA]</scope>
    <source>
        <strain evidence="4">JCM15298</strain>
    </source>
</reference>
<gene>
    <name evidence="3" type="ORF">RMCC_5410</name>
</gene>
<dbReference type="InterPro" id="IPR000551">
    <property type="entry name" value="MerR-type_HTH_dom"/>
</dbReference>
<evidence type="ECO:0000256" key="1">
    <source>
        <dbReference type="ARBA" id="ARBA00023125"/>
    </source>
</evidence>
<organism evidence="3 4">
    <name type="scientific">Mycolicibacterium canariasense</name>
    <name type="common">Mycobacterium canariasense</name>
    <dbReference type="NCBI Taxonomy" id="228230"/>
    <lineage>
        <taxon>Bacteria</taxon>
        <taxon>Bacillati</taxon>
        <taxon>Actinomycetota</taxon>
        <taxon>Actinomycetes</taxon>
        <taxon>Mycobacteriales</taxon>
        <taxon>Mycobacteriaceae</taxon>
        <taxon>Mycolicibacterium</taxon>
    </lineage>
</organism>
<dbReference type="PANTHER" id="PTHR30204">
    <property type="entry name" value="REDOX-CYCLING DRUG-SENSING TRANSCRIPTIONAL ACTIVATOR SOXR"/>
    <property type="match status" value="1"/>
</dbReference>
<dbReference type="STRING" id="228230.RMCC_5410"/>
<comment type="caution">
    <text evidence="3">The sequence shown here is derived from an EMBL/GenBank/DDBJ whole genome shotgun (WGS) entry which is preliminary data.</text>
</comment>
<dbReference type="RefSeq" id="WP_062659266.1">
    <property type="nucleotide sequence ID" value="NZ_BCSY01000084.1"/>
</dbReference>
<dbReference type="InterPro" id="IPR009061">
    <property type="entry name" value="DNA-bd_dom_put_sf"/>
</dbReference>
<dbReference type="PROSITE" id="PS00552">
    <property type="entry name" value="HTH_MERR_1"/>
    <property type="match status" value="1"/>
</dbReference>
<evidence type="ECO:0000313" key="3">
    <source>
        <dbReference type="EMBL" id="GAS98445.1"/>
    </source>
</evidence>
<dbReference type="GO" id="GO:0003677">
    <property type="term" value="F:DNA binding"/>
    <property type="evidence" value="ECO:0007669"/>
    <property type="project" value="UniProtKB-KW"/>
</dbReference>
<dbReference type="GO" id="GO:0003700">
    <property type="term" value="F:DNA-binding transcription factor activity"/>
    <property type="evidence" value="ECO:0007669"/>
    <property type="project" value="InterPro"/>
</dbReference>
<accession>A0A117IBT1</accession>
<evidence type="ECO:0000259" key="2">
    <source>
        <dbReference type="PROSITE" id="PS50937"/>
    </source>
</evidence>
<name>A0A117IBT1_MYCCR</name>
<proteinExistence type="predicted"/>
<reference evidence="4" key="2">
    <citation type="submission" date="2016-02" db="EMBL/GenBank/DDBJ databases">
        <title>Draft genome sequence of five rapidly growing Mycobacterium species.</title>
        <authorList>
            <person name="Katahira K."/>
            <person name="Gotou Y."/>
            <person name="Iida K."/>
            <person name="Ogura Y."/>
            <person name="Hayashi T."/>
        </authorList>
    </citation>
    <scope>NUCLEOTIDE SEQUENCE [LARGE SCALE GENOMIC DNA]</scope>
    <source>
        <strain evidence="4">JCM15298</strain>
    </source>
</reference>
<dbReference type="EMBL" id="BCSY01000084">
    <property type="protein sequence ID" value="GAS98445.1"/>
    <property type="molecule type" value="Genomic_DNA"/>
</dbReference>
<feature type="domain" description="HTH merR-type" evidence="2">
    <location>
        <begin position="12"/>
        <end position="82"/>
    </location>
</feature>
<dbReference type="SUPFAM" id="SSF46955">
    <property type="entry name" value="Putative DNA-binding domain"/>
    <property type="match status" value="1"/>
</dbReference>
<dbReference type="PANTHER" id="PTHR30204:SF98">
    <property type="entry name" value="HTH-TYPE TRANSCRIPTIONAL REGULATOR ADHR"/>
    <property type="match status" value="1"/>
</dbReference>
<protein>
    <submittedName>
        <fullName evidence="3">MerR family transcriptional regulator</fullName>
    </submittedName>
</protein>